<evidence type="ECO:0000256" key="3">
    <source>
        <dbReference type="ARBA" id="ARBA00022448"/>
    </source>
</evidence>
<keyword evidence="6 12" id="KW-0812">Transmembrane</keyword>
<feature type="transmembrane region" description="Helical" evidence="12">
    <location>
        <begin position="182"/>
        <end position="201"/>
    </location>
</feature>
<feature type="transmembrane region" description="Helical" evidence="12">
    <location>
        <begin position="34"/>
        <end position="51"/>
    </location>
</feature>
<keyword evidence="4" id="KW-1003">Cell membrane</keyword>
<dbReference type="Pfam" id="PF01618">
    <property type="entry name" value="MotA_ExbB"/>
    <property type="match status" value="1"/>
</dbReference>
<evidence type="ECO:0000256" key="6">
    <source>
        <dbReference type="ARBA" id="ARBA00022692"/>
    </source>
</evidence>
<dbReference type="InterPro" id="IPR002898">
    <property type="entry name" value="MotA_ExbB_proton_chnl"/>
</dbReference>
<dbReference type="PANTHER" id="PTHR30433:SF3">
    <property type="entry name" value="MOTILITY PROTEIN A"/>
    <property type="match status" value="1"/>
</dbReference>
<comment type="subcellular location">
    <subcellularLocation>
        <location evidence="1">Cell membrane</location>
        <topology evidence="1">Multi-pass membrane protein</topology>
    </subcellularLocation>
</comment>
<evidence type="ECO:0000256" key="4">
    <source>
        <dbReference type="ARBA" id="ARBA00022475"/>
    </source>
</evidence>
<gene>
    <name evidence="15" type="ORF">SAMN02745190_02156</name>
</gene>
<dbReference type="GO" id="GO:1902600">
    <property type="term" value="P:proton transmembrane transport"/>
    <property type="evidence" value="ECO:0007669"/>
    <property type="project" value="UniProtKB-KW"/>
</dbReference>
<accession>A0A1M4ZXQ0</accession>
<evidence type="ECO:0000256" key="9">
    <source>
        <dbReference type="ARBA" id="ARBA00022989"/>
    </source>
</evidence>
<keyword evidence="9 12" id="KW-1133">Transmembrane helix</keyword>
<dbReference type="InterPro" id="IPR046786">
    <property type="entry name" value="MotA_N"/>
</dbReference>
<feature type="domain" description="MotA/TolQ/ExbB proton channel" evidence="13">
    <location>
        <begin position="102"/>
        <end position="217"/>
    </location>
</feature>
<evidence type="ECO:0000313" key="15">
    <source>
        <dbReference type="EMBL" id="SHF22778.1"/>
    </source>
</evidence>
<comment type="similarity">
    <text evidence="2">Belongs to the MotA family.</text>
</comment>
<evidence type="ECO:0000259" key="14">
    <source>
        <dbReference type="Pfam" id="PF20560"/>
    </source>
</evidence>
<dbReference type="Proteomes" id="UP000184404">
    <property type="component" value="Unassembled WGS sequence"/>
</dbReference>
<sequence>MEKATLIGIVLAIISIFVGMVVKGAPLSSLINPAAYMIIIGGTFACLFIGFRMEHMSTFPKLIKKTLNAPSGQQKAELLELFIELSQIARREGILALESKVQDIQDPFFRTGLGMVIDGMDPEFVSDVLDAELSVMQQRHATGRSLFIQAGTYAPTLGVLGAVVGLIAALGNLNDIDKLGHAIASAFIATFLGIFTGYVMWMPIANKLKVMSEEEIGLKRMIIEGILSLQAGDSPTAIEAKLMVFIPQTERAALKKEG</sequence>
<protein>
    <submittedName>
        <fullName evidence="15">Chemotaxis protein MotA</fullName>
    </submittedName>
</protein>
<dbReference type="InterPro" id="IPR047055">
    <property type="entry name" value="MotA-like"/>
</dbReference>
<dbReference type="OrthoDB" id="9806929at2"/>
<evidence type="ECO:0000256" key="7">
    <source>
        <dbReference type="ARBA" id="ARBA00022779"/>
    </source>
</evidence>
<dbReference type="Pfam" id="PF20560">
    <property type="entry name" value="MotA_N"/>
    <property type="match status" value="1"/>
</dbReference>
<keyword evidence="8" id="KW-0375">Hydrogen ion transport</keyword>
<dbReference type="GO" id="GO:0006935">
    <property type="term" value="P:chemotaxis"/>
    <property type="evidence" value="ECO:0007669"/>
    <property type="project" value="UniProtKB-KW"/>
</dbReference>
<dbReference type="GO" id="GO:0071978">
    <property type="term" value="P:bacterial-type flagellum-dependent swarming motility"/>
    <property type="evidence" value="ECO:0007669"/>
    <property type="project" value="InterPro"/>
</dbReference>
<keyword evidence="3" id="KW-0813">Transport</keyword>
<dbReference type="AlphaFoldDB" id="A0A1M4ZXQ0"/>
<evidence type="ECO:0000256" key="5">
    <source>
        <dbReference type="ARBA" id="ARBA00022500"/>
    </source>
</evidence>
<feature type="domain" description="Motility protein A N-terminal" evidence="14">
    <location>
        <begin position="6"/>
        <end position="93"/>
    </location>
</feature>
<name>A0A1M4ZXQ0_9FIRM</name>
<keyword evidence="16" id="KW-1185">Reference proteome</keyword>
<evidence type="ECO:0000256" key="8">
    <source>
        <dbReference type="ARBA" id="ARBA00022781"/>
    </source>
</evidence>
<evidence type="ECO:0000259" key="13">
    <source>
        <dbReference type="Pfam" id="PF01618"/>
    </source>
</evidence>
<dbReference type="InterPro" id="IPR000540">
    <property type="entry name" value="Flag_MotA_CS"/>
</dbReference>
<dbReference type="RefSeq" id="WP_094756598.1">
    <property type="nucleotide sequence ID" value="NZ_FQUG01000009.1"/>
</dbReference>
<keyword evidence="7" id="KW-0283">Flagellar rotation</keyword>
<dbReference type="STRING" id="1123243.SAMN02745190_02156"/>
<keyword evidence="11 12" id="KW-0472">Membrane</keyword>
<reference evidence="15 16" key="1">
    <citation type="submission" date="2016-11" db="EMBL/GenBank/DDBJ databases">
        <authorList>
            <person name="Jaros S."/>
            <person name="Januszkiewicz K."/>
            <person name="Wedrychowicz H."/>
        </authorList>
    </citation>
    <scope>NUCLEOTIDE SEQUENCE [LARGE SCALE GENOMIC DNA]</scope>
    <source>
        <strain evidence="15 16">DSM 10502</strain>
    </source>
</reference>
<dbReference type="GO" id="GO:0005886">
    <property type="term" value="C:plasma membrane"/>
    <property type="evidence" value="ECO:0007669"/>
    <property type="project" value="UniProtKB-SubCell"/>
</dbReference>
<evidence type="ECO:0000313" key="16">
    <source>
        <dbReference type="Proteomes" id="UP000184404"/>
    </source>
</evidence>
<dbReference type="PANTHER" id="PTHR30433">
    <property type="entry name" value="CHEMOTAXIS PROTEIN MOTA"/>
    <property type="match status" value="1"/>
</dbReference>
<evidence type="ECO:0000256" key="10">
    <source>
        <dbReference type="ARBA" id="ARBA00023065"/>
    </source>
</evidence>
<evidence type="ECO:0000256" key="2">
    <source>
        <dbReference type="ARBA" id="ARBA00008038"/>
    </source>
</evidence>
<keyword evidence="5" id="KW-0145">Chemotaxis</keyword>
<feature type="transmembrane region" description="Helical" evidence="12">
    <location>
        <begin position="146"/>
        <end position="170"/>
    </location>
</feature>
<dbReference type="NCBIfam" id="NF005997">
    <property type="entry name" value="PRK08124.1"/>
    <property type="match status" value="1"/>
</dbReference>
<evidence type="ECO:0000256" key="1">
    <source>
        <dbReference type="ARBA" id="ARBA00004651"/>
    </source>
</evidence>
<dbReference type="PROSITE" id="PS01307">
    <property type="entry name" value="MOTA"/>
    <property type="match status" value="1"/>
</dbReference>
<evidence type="ECO:0000256" key="12">
    <source>
        <dbReference type="SAM" id="Phobius"/>
    </source>
</evidence>
<proteinExistence type="inferred from homology"/>
<organism evidence="15 16">
    <name type="scientific">Schwartzia succinivorans DSM 10502</name>
    <dbReference type="NCBI Taxonomy" id="1123243"/>
    <lineage>
        <taxon>Bacteria</taxon>
        <taxon>Bacillati</taxon>
        <taxon>Bacillota</taxon>
        <taxon>Negativicutes</taxon>
        <taxon>Selenomonadales</taxon>
        <taxon>Selenomonadaceae</taxon>
        <taxon>Schwartzia</taxon>
    </lineage>
</organism>
<keyword evidence="10" id="KW-0406">Ion transport</keyword>
<evidence type="ECO:0000256" key="11">
    <source>
        <dbReference type="ARBA" id="ARBA00023136"/>
    </source>
</evidence>
<dbReference type="EMBL" id="FQUG01000009">
    <property type="protein sequence ID" value="SHF22778.1"/>
    <property type="molecule type" value="Genomic_DNA"/>
</dbReference>